<name>A0A429ZWE3_9ENTE</name>
<reference evidence="2 3" key="1">
    <citation type="submission" date="2017-05" db="EMBL/GenBank/DDBJ databases">
        <title>Vagococcus spp. assemblies.</title>
        <authorList>
            <person name="Gulvik C.A."/>
        </authorList>
    </citation>
    <scope>NUCLEOTIDE SEQUENCE [LARGE SCALE GENOMIC DNA]</scope>
    <source>
        <strain evidence="2 3">SS1995</strain>
    </source>
</reference>
<feature type="coiled-coil region" evidence="1">
    <location>
        <begin position="95"/>
        <end position="169"/>
    </location>
</feature>
<proteinExistence type="predicted"/>
<keyword evidence="1" id="KW-0175">Coiled coil</keyword>
<dbReference type="OrthoDB" id="2139724at2"/>
<evidence type="ECO:0000256" key="1">
    <source>
        <dbReference type="SAM" id="Coils"/>
    </source>
</evidence>
<evidence type="ECO:0000313" key="2">
    <source>
        <dbReference type="EMBL" id="RST98118.1"/>
    </source>
</evidence>
<accession>A0A429ZWE3</accession>
<dbReference type="InterPro" id="IPR053712">
    <property type="entry name" value="Bac_CellDiv_Activator"/>
</dbReference>
<protein>
    <recommendedName>
        <fullName evidence="4">Cell division protein ZapA</fullName>
    </recommendedName>
</protein>
<dbReference type="AlphaFoldDB" id="A0A429ZWE3"/>
<dbReference type="InterPro" id="IPR007838">
    <property type="entry name" value="Cell_div_ZapA-like"/>
</dbReference>
<gene>
    <name evidence="2" type="ORF">CBF37_08780</name>
</gene>
<dbReference type="Gene3D" id="6.10.250.790">
    <property type="match status" value="1"/>
</dbReference>
<keyword evidence="3" id="KW-1185">Reference proteome</keyword>
<dbReference type="SUPFAM" id="SSF102829">
    <property type="entry name" value="Cell division protein ZapA-like"/>
    <property type="match status" value="1"/>
</dbReference>
<sequence length="184" mass="21194">MIKLSIVKKLDIIRLSLSGVFFRRGDMRKMTEEKIRYKASIAGKNYTIIGKESHAHMDLVSELANEQLAAIKESAPSISAEQASVLLAINTLSVQVKLQEKIIQLEDEIKRLKTEAANAEDLESRLDELQKNEKELRKNLSNEKRELSKEEMQHQIEVQKLLNQQVKEKIQKNNHKKLQNHGKK</sequence>
<evidence type="ECO:0000313" key="3">
    <source>
        <dbReference type="Proteomes" id="UP000287857"/>
    </source>
</evidence>
<dbReference type="InterPro" id="IPR036192">
    <property type="entry name" value="Cell_div_ZapA-like_sf"/>
</dbReference>
<dbReference type="EMBL" id="NGJS01000013">
    <property type="protein sequence ID" value="RST98118.1"/>
    <property type="molecule type" value="Genomic_DNA"/>
</dbReference>
<organism evidence="2 3">
    <name type="scientific">Vagococcus vulneris</name>
    <dbReference type="NCBI Taxonomy" id="1977869"/>
    <lineage>
        <taxon>Bacteria</taxon>
        <taxon>Bacillati</taxon>
        <taxon>Bacillota</taxon>
        <taxon>Bacilli</taxon>
        <taxon>Lactobacillales</taxon>
        <taxon>Enterococcaceae</taxon>
        <taxon>Vagococcus</taxon>
    </lineage>
</organism>
<dbReference type="Proteomes" id="UP000287857">
    <property type="component" value="Unassembled WGS sequence"/>
</dbReference>
<dbReference type="Pfam" id="PF05164">
    <property type="entry name" value="ZapA"/>
    <property type="match status" value="1"/>
</dbReference>
<evidence type="ECO:0008006" key="4">
    <source>
        <dbReference type="Google" id="ProtNLM"/>
    </source>
</evidence>
<comment type="caution">
    <text evidence="2">The sequence shown here is derived from an EMBL/GenBank/DDBJ whole genome shotgun (WGS) entry which is preliminary data.</text>
</comment>